<evidence type="ECO:0000313" key="3">
    <source>
        <dbReference type="EMBL" id="GAA3760838.1"/>
    </source>
</evidence>
<keyword evidence="2" id="KW-0812">Transmembrane</keyword>
<reference evidence="4" key="1">
    <citation type="journal article" date="2019" name="Int. J. Syst. Evol. Microbiol.">
        <title>The Global Catalogue of Microorganisms (GCM) 10K type strain sequencing project: providing services to taxonomists for standard genome sequencing and annotation.</title>
        <authorList>
            <consortium name="The Broad Institute Genomics Platform"/>
            <consortium name="The Broad Institute Genome Sequencing Center for Infectious Disease"/>
            <person name="Wu L."/>
            <person name="Ma J."/>
        </authorList>
    </citation>
    <scope>NUCLEOTIDE SEQUENCE [LARGE SCALE GENOMIC DNA]</scope>
    <source>
        <strain evidence="4">JCM 16950</strain>
    </source>
</reference>
<evidence type="ECO:0000256" key="1">
    <source>
        <dbReference type="SAM" id="MobiDB-lite"/>
    </source>
</evidence>
<organism evidence="3 4">
    <name type="scientific">Microbacterium kribbense</name>
    <dbReference type="NCBI Taxonomy" id="433645"/>
    <lineage>
        <taxon>Bacteria</taxon>
        <taxon>Bacillati</taxon>
        <taxon>Actinomycetota</taxon>
        <taxon>Actinomycetes</taxon>
        <taxon>Micrococcales</taxon>
        <taxon>Microbacteriaceae</taxon>
        <taxon>Microbacterium</taxon>
    </lineage>
</organism>
<sequence length="243" mass="26213">MADHAEPSSQDAEEGGAGERRTARPEHRWPVVVGVLIALALYTFLPSGLFAAQRYVVVAIGLLLLIPLIAINPHHYVKETRLSRLGELGLALVIVAANQLTLVLLIMQLVQKSTGGSGLLLAALQVWVTNVIGFALVFWCIDRAGPVARTTVPRSKMRAADFRFPQDEDEDTIDEVAKGSSAMSDWVPAFVDYLYFSLSNSMAFSATDTMPLSTRAKALMALESFAGFVLLAVVIAQAVSQIG</sequence>
<keyword evidence="2" id="KW-1133">Transmembrane helix</keyword>
<feature type="transmembrane region" description="Helical" evidence="2">
    <location>
        <begin position="218"/>
        <end position="239"/>
    </location>
</feature>
<proteinExistence type="predicted"/>
<feature type="transmembrane region" description="Helical" evidence="2">
    <location>
        <begin position="85"/>
        <end position="107"/>
    </location>
</feature>
<keyword evidence="2" id="KW-0472">Membrane</keyword>
<dbReference type="RefSeq" id="WP_344781531.1">
    <property type="nucleotide sequence ID" value="NZ_BAABAF010000004.1"/>
</dbReference>
<feature type="region of interest" description="Disordered" evidence="1">
    <location>
        <begin position="1"/>
        <end position="23"/>
    </location>
</feature>
<evidence type="ECO:0008006" key="5">
    <source>
        <dbReference type="Google" id="ProtNLM"/>
    </source>
</evidence>
<dbReference type="Proteomes" id="UP001500540">
    <property type="component" value="Unassembled WGS sequence"/>
</dbReference>
<protein>
    <recommendedName>
        <fullName evidence="5">DUF1345 domain-containing protein</fullName>
    </recommendedName>
</protein>
<feature type="transmembrane region" description="Helical" evidence="2">
    <location>
        <begin position="119"/>
        <end position="141"/>
    </location>
</feature>
<evidence type="ECO:0000256" key="2">
    <source>
        <dbReference type="SAM" id="Phobius"/>
    </source>
</evidence>
<comment type="caution">
    <text evidence="3">The sequence shown here is derived from an EMBL/GenBank/DDBJ whole genome shotgun (WGS) entry which is preliminary data.</text>
</comment>
<dbReference type="EMBL" id="BAABAF010000004">
    <property type="protein sequence ID" value="GAA3760838.1"/>
    <property type="molecule type" value="Genomic_DNA"/>
</dbReference>
<evidence type="ECO:0000313" key="4">
    <source>
        <dbReference type="Proteomes" id="UP001500540"/>
    </source>
</evidence>
<feature type="transmembrane region" description="Helical" evidence="2">
    <location>
        <begin position="29"/>
        <end position="49"/>
    </location>
</feature>
<name>A0ABP7GDF6_9MICO</name>
<feature type="transmembrane region" description="Helical" evidence="2">
    <location>
        <begin position="55"/>
        <end position="73"/>
    </location>
</feature>
<accession>A0ABP7GDF6</accession>
<gene>
    <name evidence="3" type="ORF">GCM10022240_11760</name>
</gene>
<keyword evidence="4" id="KW-1185">Reference proteome</keyword>